<reference evidence="1" key="1">
    <citation type="submission" date="2022-12" db="EMBL/GenBank/DDBJ databases">
        <authorList>
            <person name="Webb A."/>
        </authorList>
    </citation>
    <scope>NUCLEOTIDE SEQUENCE</scope>
    <source>
        <strain evidence="1">Pd1</strain>
    </source>
</reference>
<keyword evidence="2" id="KW-1185">Reference proteome</keyword>
<evidence type="ECO:0000313" key="1">
    <source>
        <dbReference type="EMBL" id="CAI5715176.1"/>
    </source>
</evidence>
<protein>
    <recommendedName>
        <fullName evidence="3">PH domain-containing protein</fullName>
    </recommendedName>
</protein>
<name>A0AAV0T5F1_9STRA</name>
<organism evidence="1 2">
    <name type="scientific">Peronospora destructor</name>
    <dbReference type="NCBI Taxonomy" id="86335"/>
    <lineage>
        <taxon>Eukaryota</taxon>
        <taxon>Sar</taxon>
        <taxon>Stramenopiles</taxon>
        <taxon>Oomycota</taxon>
        <taxon>Peronosporomycetes</taxon>
        <taxon>Peronosporales</taxon>
        <taxon>Peronosporaceae</taxon>
        <taxon>Peronospora</taxon>
    </lineage>
</organism>
<dbReference type="AlphaFoldDB" id="A0AAV0T5F1"/>
<evidence type="ECO:0008006" key="3">
    <source>
        <dbReference type="Google" id="ProtNLM"/>
    </source>
</evidence>
<comment type="caution">
    <text evidence="1">The sequence shown here is derived from an EMBL/GenBank/DDBJ whole genome shotgun (WGS) entry which is preliminary data.</text>
</comment>
<proteinExistence type="predicted"/>
<accession>A0AAV0T5F1</accession>
<dbReference type="EMBL" id="CANTFM010000217">
    <property type="protein sequence ID" value="CAI5715176.1"/>
    <property type="molecule type" value="Genomic_DNA"/>
</dbReference>
<gene>
    <name evidence="1" type="ORF">PDE001_LOCUS1275</name>
</gene>
<dbReference type="InterPro" id="IPR011993">
    <property type="entry name" value="PH-like_dom_sf"/>
</dbReference>
<dbReference type="Gene3D" id="2.30.29.30">
    <property type="entry name" value="Pleckstrin-homology domain (PH domain)/Phosphotyrosine-binding domain (PTB)"/>
    <property type="match status" value="1"/>
</dbReference>
<sequence length="221" mass="25415">MTHQAVLNDSHMPRRSTDLNSAMPVAFNNAKNRRFSLDQTTISPAIYCEGYARIKRRNVLTWNTHFLVLCNTQLLFFQNKHDASYRHNVVDSQELVSGRVSPKNVLGIEFSFADGRELVGRVFNRADQAQWVSAFYQLSMKSEVCRIKSVSLDENDKTATVKRRVSFFGSVLVRTIPTVPENQVPELFYSKKDVEKFSERASSLRGRTKDAMLLVFRKPWC</sequence>
<dbReference type="Proteomes" id="UP001162029">
    <property type="component" value="Unassembled WGS sequence"/>
</dbReference>
<evidence type="ECO:0000313" key="2">
    <source>
        <dbReference type="Proteomes" id="UP001162029"/>
    </source>
</evidence>
<dbReference type="SUPFAM" id="SSF50729">
    <property type="entry name" value="PH domain-like"/>
    <property type="match status" value="1"/>
</dbReference>